<sequence>MKKPTNEDWFGFARNGGGRKTARKACEFASNNEKRLFPTLVCGGVARTGRVPYWLRSSGALPTLHEDAHTPSCSYGKSTKSTYVHQADLRRSATPAFRKRFTMLSMTLLRLVWQIEDTRWVLDKRVLLKNTLIDYTDRLVIEDADIKMKDNR</sequence>
<reference evidence="1" key="1">
    <citation type="journal article" date="2020" name="G3 (Bethesda)">
        <title>High-Quality Assemblies for Three Invasive Social Wasps from the &lt;i&gt;Vespula&lt;/i&gt; Genus.</title>
        <authorList>
            <person name="Harrop T.W.R."/>
            <person name="Guhlin J."/>
            <person name="McLaughlin G.M."/>
            <person name="Permina E."/>
            <person name="Stockwell P."/>
            <person name="Gilligan J."/>
            <person name="Le Lec M.F."/>
            <person name="Gruber M.A.M."/>
            <person name="Quinn O."/>
            <person name="Lovegrove M."/>
            <person name="Duncan E.J."/>
            <person name="Remnant E.J."/>
            <person name="Van Eeckhoven J."/>
            <person name="Graham B."/>
            <person name="Knapp R.A."/>
            <person name="Langford K.W."/>
            <person name="Kronenberg Z."/>
            <person name="Press M.O."/>
            <person name="Eacker S.M."/>
            <person name="Wilson-Rankin E.E."/>
            <person name="Purcell J."/>
            <person name="Lester P.J."/>
            <person name="Dearden P.K."/>
        </authorList>
    </citation>
    <scope>NUCLEOTIDE SEQUENCE</scope>
    <source>
        <strain evidence="1">Marl-1</strain>
    </source>
</reference>
<keyword evidence="2" id="KW-1185">Reference proteome</keyword>
<dbReference type="EMBL" id="JACSEA010000010">
    <property type="protein sequence ID" value="KAF7390704.1"/>
    <property type="molecule type" value="Genomic_DNA"/>
</dbReference>
<organism evidence="1 2">
    <name type="scientific">Vespula vulgaris</name>
    <name type="common">Yellow jacket</name>
    <name type="synonym">Wasp</name>
    <dbReference type="NCBI Taxonomy" id="7454"/>
    <lineage>
        <taxon>Eukaryota</taxon>
        <taxon>Metazoa</taxon>
        <taxon>Ecdysozoa</taxon>
        <taxon>Arthropoda</taxon>
        <taxon>Hexapoda</taxon>
        <taxon>Insecta</taxon>
        <taxon>Pterygota</taxon>
        <taxon>Neoptera</taxon>
        <taxon>Endopterygota</taxon>
        <taxon>Hymenoptera</taxon>
        <taxon>Apocrita</taxon>
        <taxon>Aculeata</taxon>
        <taxon>Vespoidea</taxon>
        <taxon>Vespidae</taxon>
        <taxon>Vespinae</taxon>
        <taxon>Vespula</taxon>
    </lineage>
</organism>
<evidence type="ECO:0000313" key="1">
    <source>
        <dbReference type="EMBL" id="KAF7390704.1"/>
    </source>
</evidence>
<dbReference type="AlphaFoldDB" id="A0A834JPV0"/>
<gene>
    <name evidence="1" type="ORF">HZH66_009184</name>
</gene>
<name>A0A834JPV0_VESVU</name>
<dbReference type="Proteomes" id="UP000614350">
    <property type="component" value="Unassembled WGS sequence"/>
</dbReference>
<evidence type="ECO:0000313" key="2">
    <source>
        <dbReference type="Proteomes" id="UP000614350"/>
    </source>
</evidence>
<proteinExistence type="predicted"/>
<protein>
    <submittedName>
        <fullName evidence="1">Uncharacterized protein</fullName>
    </submittedName>
</protein>
<comment type="caution">
    <text evidence="1">The sequence shown here is derived from an EMBL/GenBank/DDBJ whole genome shotgun (WGS) entry which is preliminary data.</text>
</comment>
<accession>A0A834JPV0</accession>